<accession>A0A6B1DVK2</accession>
<keyword evidence="1" id="KW-0472">Membrane</keyword>
<evidence type="ECO:0000256" key="1">
    <source>
        <dbReference type="SAM" id="Phobius"/>
    </source>
</evidence>
<dbReference type="AlphaFoldDB" id="A0A6B1DVK2"/>
<gene>
    <name evidence="2" type="ORF">F4Y08_16375</name>
</gene>
<dbReference type="EMBL" id="VXPY01000119">
    <property type="protein sequence ID" value="MYD91880.1"/>
    <property type="molecule type" value="Genomic_DNA"/>
</dbReference>
<protein>
    <submittedName>
        <fullName evidence="2">Uncharacterized protein</fullName>
    </submittedName>
</protein>
<name>A0A6B1DVK2_9CHLR</name>
<feature type="transmembrane region" description="Helical" evidence="1">
    <location>
        <begin position="66"/>
        <end position="87"/>
    </location>
</feature>
<organism evidence="2">
    <name type="scientific">Caldilineaceae bacterium SB0662_bin_9</name>
    <dbReference type="NCBI Taxonomy" id="2605258"/>
    <lineage>
        <taxon>Bacteria</taxon>
        <taxon>Bacillati</taxon>
        <taxon>Chloroflexota</taxon>
        <taxon>Caldilineae</taxon>
        <taxon>Caldilineales</taxon>
        <taxon>Caldilineaceae</taxon>
    </lineage>
</organism>
<reference evidence="2" key="1">
    <citation type="submission" date="2019-09" db="EMBL/GenBank/DDBJ databases">
        <title>Characterisation of the sponge microbiome using genome-centric metagenomics.</title>
        <authorList>
            <person name="Engelberts J.P."/>
            <person name="Robbins S.J."/>
            <person name="De Goeij J.M."/>
            <person name="Aranda M."/>
            <person name="Bell S.C."/>
            <person name="Webster N.S."/>
        </authorList>
    </citation>
    <scope>NUCLEOTIDE SEQUENCE</scope>
    <source>
        <strain evidence="2">SB0662_bin_9</strain>
    </source>
</reference>
<proteinExistence type="predicted"/>
<keyword evidence="1" id="KW-0812">Transmembrane</keyword>
<feature type="transmembrane region" description="Helical" evidence="1">
    <location>
        <begin position="99"/>
        <end position="117"/>
    </location>
</feature>
<sequence>MDRHRRFQWLRQAYAVALWLLLSGLLLILFAQIYELTRTASHWLIPTNFEQEVASRARPMLISNSVLVLGAIGWIGAVILTMGRLLDLGRNPDSGLKKFCTRWFGTAAGLLALLWLADRWLPLPS</sequence>
<comment type="caution">
    <text evidence="2">The sequence shown here is derived from an EMBL/GenBank/DDBJ whole genome shotgun (WGS) entry which is preliminary data.</text>
</comment>
<evidence type="ECO:0000313" key="2">
    <source>
        <dbReference type="EMBL" id="MYD91880.1"/>
    </source>
</evidence>
<keyword evidence="1" id="KW-1133">Transmembrane helix</keyword>
<feature type="transmembrane region" description="Helical" evidence="1">
    <location>
        <begin position="12"/>
        <end position="34"/>
    </location>
</feature>